<gene>
    <name evidence="8" type="primary">FKBP2</name>
    <name evidence="8" type="ORF">g.6254</name>
</gene>
<proteinExistence type="predicted"/>
<evidence type="ECO:0000256" key="3">
    <source>
        <dbReference type="ARBA" id="ARBA00023110"/>
    </source>
</evidence>
<dbReference type="EMBL" id="GGYP01002998">
    <property type="protein sequence ID" value="MDE47769.1"/>
    <property type="molecule type" value="Transcribed_RNA"/>
</dbReference>
<dbReference type="PROSITE" id="PS50059">
    <property type="entry name" value="FKBP_PPIASE"/>
    <property type="match status" value="1"/>
</dbReference>
<feature type="signal peptide" evidence="6">
    <location>
        <begin position="1"/>
        <end position="26"/>
    </location>
</feature>
<dbReference type="InterPro" id="IPR001179">
    <property type="entry name" value="PPIase_FKBP_dom"/>
</dbReference>
<evidence type="ECO:0000256" key="6">
    <source>
        <dbReference type="SAM" id="SignalP"/>
    </source>
</evidence>
<organism evidence="8">
    <name type="scientific">Aceria tosichella</name>
    <name type="common">wheat curl mite</name>
    <dbReference type="NCBI Taxonomy" id="561515"/>
    <lineage>
        <taxon>Eukaryota</taxon>
        <taxon>Metazoa</taxon>
        <taxon>Ecdysozoa</taxon>
        <taxon>Arthropoda</taxon>
        <taxon>Chelicerata</taxon>
        <taxon>Arachnida</taxon>
        <taxon>Acari</taxon>
        <taxon>Acariformes</taxon>
        <taxon>Trombidiformes</taxon>
        <taxon>Prostigmata</taxon>
        <taxon>Eupodina</taxon>
        <taxon>Eriophyoidea</taxon>
        <taxon>Eriophyidae</taxon>
        <taxon>Eriophyinae</taxon>
        <taxon>Aceriini</taxon>
        <taxon>Aceria</taxon>
    </lineage>
</organism>
<comment type="catalytic activity">
    <reaction evidence="1 5">
        <text>[protein]-peptidylproline (omega=180) = [protein]-peptidylproline (omega=0)</text>
        <dbReference type="Rhea" id="RHEA:16237"/>
        <dbReference type="Rhea" id="RHEA-COMP:10747"/>
        <dbReference type="Rhea" id="RHEA-COMP:10748"/>
        <dbReference type="ChEBI" id="CHEBI:83833"/>
        <dbReference type="ChEBI" id="CHEBI:83834"/>
        <dbReference type="EC" id="5.2.1.8"/>
    </reaction>
</comment>
<dbReference type="Gene3D" id="3.10.50.40">
    <property type="match status" value="1"/>
</dbReference>
<evidence type="ECO:0000256" key="2">
    <source>
        <dbReference type="ARBA" id="ARBA00013194"/>
    </source>
</evidence>
<dbReference type="FunFam" id="3.10.50.40:FF:000006">
    <property type="entry name" value="Peptidyl-prolyl cis-trans isomerase"/>
    <property type="match status" value="1"/>
</dbReference>
<evidence type="ECO:0000313" key="8">
    <source>
        <dbReference type="EMBL" id="MDE47769.1"/>
    </source>
</evidence>
<keyword evidence="3 5" id="KW-0697">Rotamase</keyword>
<dbReference type="PANTHER" id="PTHR45779">
    <property type="entry name" value="PEPTIDYLPROLYL ISOMERASE"/>
    <property type="match status" value="1"/>
</dbReference>
<reference evidence="8" key="1">
    <citation type="submission" date="2018-10" db="EMBL/GenBank/DDBJ databases">
        <title>Transcriptome assembly of Aceria tosichella (Wheat curl mite) Type 2.</title>
        <authorList>
            <person name="Scully E.D."/>
            <person name="Geib S.M."/>
            <person name="Palmer N.A."/>
            <person name="Gupta A.K."/>
            <person name="Sarath G."/>
            <person name="Tatineni S."/>
        </authorList>
    </citation>
    <scope>NUCLEOTIDE SEQUENCE</scope>
    <source>
        <strain evidence="8">LincolnNE</strain>
    </source>
</reference>
<sequence length="190" mass="20857">MTRVKMLVKFNLVILALFFCVVIVRSDLNSGTEDDDDSLDSNTGGAKMEYKDEILNSLPKMPEEKPKETATTGKLHIGIKKRAENCERQAQKGDSLHMHYKGTLKEGGTEFDNSYTRGQPLVFTLGIGQVIKGWDQGLLGICAGEKRKLVIPSHLAYGENGSPPTIPPGATLVFEVEAVKVEPGNRRVDL</sequence>
<dbReference type="SUPFAM" id="SSF54534">
    <property type="entry name" value="FKBP-like"/>
    <property type="match status" value="1"/>
</dbReference>
<keyword evidence="6" id="KW-0732">Signal</keyword>
<evidence type="ECO:0000256" key="1">
    <source>
        <dbReference type="ARBA" id="ARBA00000971"/>
    </source>
</evidence>
<dbReference type="GO" id="GO:0003755">
    <property type="term" value="F:peptidyl-prolyl cis-trans isomerase activity"/>
    <property type="evidence" value="ECO:0007669"/>
    <property type="project" value="UniProtKB-KW"/>
</dbReference>
<keyword evidence="4 5" id="KW-0413">Isomerase</keyword>
<dbReference type="AlphaFoldDB" id="A0A6G1SBM1"/>
<feature type="domain" description="PPIase FKBP-type" evidence="7">
    <location>
        <begin position="93"/>
        <end position="182"/>
    </location>
</feature>
<dbReference type="InterPro" id="IPR046357">
    <property type="entry name" value="PPIase_dom_sf"/>
</dbReference>
<evidence type="ECO:0000256" key="5">
    <source>
        <dbReference type="PROSITE-ProRule" id="PRU00277"/>
    </source>
</evidence>
<name>A0A6G1SBM1_9ACAR</name>
<dbReference type="InterPro" id="IPR044609">
    <property type="entry name" value="FKBP2/11"/>
</dbReference>
<evidence type="ECO:0000259" key="7">
    <source>
        <dbReference type="PROSITE" id="PS50059"/>
    </source>
</evidence>
<dbReference type="Pfam" id="PF00254">
    <property type="entry name" value="FKBP_C"/>
    <property type="match status" value="1"/>
</dbReference>
<dbReference type="PANTHER" id="PTHR45779:SF7">
    <property type="entry name" value="PEPTIDYLPROLYL ISOMERASE"/>
    <property type="match status" value="1"/>
</dbReference>
<protein>
    <recommendedName>
        <fullName evidence="2 5">peptidylprolyl isomerase</fullName>
        <ecNumber evidence="2 5">5.2.1.8</ecNumber>
    </recommendedName>
</protein>
<accession>A0A6G1SBM1</accession>
<feature type="chain" id="PRO_5026252629" description="peptidylprolyl isomerase" evidence="6">
    <location>
        <begin position="27"/>
        <end position="190"/>
    </location>
</feature>
<evidence type="ECO:0000256" key="4">
    <source>
        <dbReference type="ARBA" id="ARBA00023235"/>
    </source>
</evidence>
<dbReference type="EC" id="5.2.1.8" evidence="2 5"/>
<dbReference type="GO" id="GO:0005783">
    <property type="term" value="C:endoplasmic reticulum"/>
    <property type="evidence" value="ECO:0007669"/>
    <property type="project" value="TreeGrafter"/>
</dbReference>